<keyword evidence="3 5" id="KW-1133">Transmembrane helix</keyword>
<proteinExistence type="predicted"/>
<dbReference type="GO" id="GO:0016020">
    <property type="term" value="C:membrane"/>
    <property type="evidence" value="ECO:0007669"/>
    <property type="project" value="UniProtKB-SubCell"/>
</dbReference>
<protein>
    <recommendedName>
        <fullName evidence="6">MARVEL domain-containing protein</fullName>
    </recommendedName>
</protein>
<evidence type="ECO:0000256" key="3">
    <source>
        <dbReference type="ARBA" id="ARBA00022989"/>
    </source>
</evidence>
<dbReference type="InterPro" id="IPR008253">
    <property type="entry name" value="Marvel"/>
</dbReference>
<keyword evidence="4 5" id="KW-0472">Membrane</keyword>
<dbReference type="Pfam" id="PF01284">
    <property type="entry name" value="MARVEL"/>
    <property type="match status" value="1"/>
</dbReference>
<feature type="transmembrane region" description="Helical" evidence="5">
    <location>
        <begin position="45"/>
        <end position="62"/>
    </location>
</feature>
<evidence type="ECO:0000313" key="7">
    <source>
        <dbReference type="EMBL" id="KAF4313845.1"/>
    </source>
</evidence>
<dbReference type="AlphaFoldDB" id="A0A8H4J661"/>
<evidence type="ECO:0000256" key="4">
    <source>
        <dbReference type="ARBA" id="ARBA00023136"/>
    </source>
</evidence>
<feature type="transmembrane region" description="Helical" evidence="5">
    <location>
        <begin position="12"/>
        <end position="33"/>
    </location>
</feature>
<comment type="subcellular location">
    <subcellularLocation>
        <location evidence="1">Membrane</location>
        <topology evidence="1">Multi-pass membrane protein</topology>
    </subcellularLocation>
</comment>
<dbReference type="PANTHER" id="PTHR37451:SF1">
    <property type="entry name" value="MARVEL DOMAIN-CONTAINING PROTEIN"/>
    <property type="match status" value="1"/>
</dbReference>
<organism evidence="7 8">
    <name type="scientific">Botryosphaeria dothidea</name>
    <dbReference type="NCBI Taxonomy" id="55169"/>
    <lineage>
        <taxon>Eukaryota</taxon>
        <taxon>Fungi</taxon>
        <taxon>Dikarya</taxon>
        <taxon>Ascomycota</taxon>
        <taxon>Pezizomycotina</taxon>
        <taxon>Dothideomycetes</taxon>
        <taxon>Dothideomycetes incertae sedis</taxon>
        <taxon>Botryosphaeriales</taxon>
        <taxon>Botryosphaeriaceae</taxon>
        <taxon>Botryosphaeria</taxon>
    </lineage>
</organism>
<dbReference type="Proteomes" id="UP000572817">
    <property type="component" value="Unassembled WGS sequence"/>
</dbReference>
<gene>
    <name evidence="7" type="ORF">GTA08_BOTSDO00131</name>
</gene>
<evidence type="ECO:0000256" key="5">
    <source>
        <dbReference type="SAM" id="Phobius"/>
    </source>
</evidence>
<name>A0A8H4J661_9PEZI</name>
<reference evidence="7" key="1">
    <citation type="submission" date="2020-04" db="EMBL/GenBank/DDBJ databases">
        <title>Genome Assembly and Annotation of Botryosphaeria dothidea sdau 11-99, a Latent Pathogen of Apple Fruit Ring Rot in China.</title>
        <authorList>
            <person name="Yu C."/>
            <person name="Diao Y."/>
            <person name="Lu Q."/>
            <person name="Zhao J."/>
            <person name="Cui S."/>
            <person name="Peng C."/>
            <person name="He B."/>
            <person name="Liu H."/>
        </authorList>
    </citation>
    <scope>NUCLEOTIDE SEQUENCE [LARGE SCALE GENOMIC DNA]</scope>
    <source>
        <strain evidence="7">Sdau11-99</strain>
    </source>
</reference>
<dbReference type="EMBL" id="WWBZ02000001">
    <property type="protein sequence ID" value="KAF4313845.1"/>
    <property type="molecule type" value="Genomic_DNA"/>
</dbReference>
<dbReference type="OrthoDB" id="2117453at2759"/>
<evidence type="ECO:0000256" key="1">
    <source>
        <dbReference type="ARBA" id="ARBA00004141"/>
    </source>
</evidence>
<accession>A0A8H4J661</accession>
<keyword evidence="2 5" id="KW-0812">Transmembrane</keyword>
<feature type="transmembrane region" description="Helical" evidence="5">
    <location>
        <begin position="74"/>
        <end position="97"/>
    </location>
</feature>
<keyword evidence="8" id="KW-1185">Reference proteome</keyword>
<dbReference type="PANTHER" id="PTHR37451">
    <property type="entry name" value="MARVEL DOMAIN"/>
    <property type="match status" value="1"/>
</dbReference>
<comment type="caution">
    <text evidence="7">The sequence shown here is derived from an EMBL/GenBank/DDBJ whole genome shotgun (WGS) entry which is preliminary data.</text>
</comment>
<evidence type="ECO:0000259" key="6">
    <source>
        <dbReference type="Pfam" id="PF01284"/>
    </source>
</evidence>
<feature type="domain" description="MARVEL" evidence="6">
    <location>
        <begin position="6"/>
        <end position="131"/>
    </location>
</feature>
<sequence>MAFNFTLPLRIAQAVFTIIVLGLTAYVCDWWTTHWHANSPAEINYLIFVSVWTILALVYLVVAPARFPAAAHKFAILGVEALTMLFWFAGFIALAVWLDDRVCFGSVCASAKAATVFAAFEWLVFAGTCVLASLHVWRTRNGNDSRPAPEMQMNA</sequence>
<feature type="transmembrane region" description="Helical" evidence="5">
    <location>
        <begin position="117"/>
        <end position="137"/>
    </location>
</feature>
<evidence type="ECO:0000256" key="2">
    <source>
        <dbReference type="ARBA" id="ARBA00022692"/>
    </source>
</evidence>
<evidence type="ECO:0000313" key="8">
    <source>
        <dbReference type="Proteomes" id="UP000572817"/>
    </source>
</evidence>